<reference evidence="5 6" key="1">
    <citation type="journal article" date="2018" name="MBio">
        <title>Comparative Genomics Reveals the Core Gene Toolbox for the Fungus-Insect Symbiosis.</title>
        <authorList>
            <person name="Wang Y."/>
            <person name="Stata M."/>
            <person name="Wang W."/>
            <person name="Stajich J.E."/>
            <person name="White M.M."/>
            <person name="Moncalvo J.M."/>
        </authorList>
    </citation>
    <scope>NUCLEOTIDE SEQUENCE [LARGE SCALE GENOMIC DNA]</scope>
    <source>
        <strain evidence="5 6">AUS-77-4</strain>
    </source>
</reference>
<dbReference type="GO" id="GO:0005975">
    <property type="term" value="P:carbohydrate metabolic process"/>
    <property type="evidence" value="ECO:0007669"/>
    <property type="project" value="InterPro"/>
</dbReference>
<name>A0A2T9Z2Q9_9FUNG</name>
<feature type="signal peptide" evidence="3">
    <location>
        <begin position="1"/>
        <end position="19"/>
    </location>
</feature>
<dbReference type="STRING" id="61424.A0A2T9Z2Q9"/>
<dbReference type="OrthoDB" id="4781at2759"/>
<evidence type="ECO:0000313" key="5">
    <source>
        <dbReference type="EMBL" id="PVU98862.1"/>
    </source>
</evidence>
<organism evidence="5 6">
    <name type="scientific">Furculomyces boomerangus</name>
    <dbReference type="NCBI Taxonomy" id="61424"/>
    <lineage>
        <taxon>Eukaryota</taxon>
        <taxon>Fungi</taxon>
        <taxon>Fungi incertae sedis</taxon>
        <taxon>Zoopagomycota</taxon>
        <taxon>Kickxellomycotina</taxon>
        <taxon>Harpellomycetes</taxon>
        <taxon>Harpellales</taxon>
        <taxon>Harpellaceae</taxon>
        <taxon>Furculomyces</taxon>
    </lineage>
</organism>
<dbReference type="Pfam" id="PF00722">
    <property type="entry name" value="Glyco_hydro_16"/>
    <property type="match status" value="1"/>
</dbReference>
<keyword evidence="1" id="KW-0378">Hydrolase</keyword>
<keyword evidence="2" id="KW-0326">Glycosidase</keyword>
<dbReference type="PANTHER" id="PTHR31062">
    <property type="entry name" value="XYLOGLUCAN ENDOTRANSGLUCOSYLASE/HYDROLASE PROTEIN 8-RELATED"/>
    <property type="match status" value="1"/>
</dbReference>
<evidence type="ECO:0000256" key="1">
    <source>
        <dbReference type="ARBA" id="ARBA00022801"/>
    </source>
</evidence>
<dbReference type="EMBL" id="MBFT01000065">
    <property type="protein sequence ID" value="PVU98862.1"/>
    <property type="molecule type" value="Genomic_DNA"/>
</dbReference>
<protein>
    <recommendedName>
        <fullName evidence="4">GH16 domain-containing protein</fullName>
    </recommendedName>
</protein>
<gene>
    <name evidence="5" type="ORF">BB559_001195</name>
</gene>
<dbReference type="GO" id="GO:0004553">
    <property type="term" value="F:hydrolase activity, hydrolyzing O-glycosyl compounds"/>
    <property type="evidence" value="ECO:0007669"/>
    <property type="project" value="InterPro"/>
</dbReference>
<dbReference type="Gene3D" id="2.60.120.200">
    <property type="match status" value="1"/>
</dbReference>
<dbReference type="SUPFAM" id="SSF49899">
    <property type="entry name" value="Concanavalin A-like lectins/glucanases"/>
    <property type="match status" value="1"/>
</dbReference>
<dbReference type="AlphaFoldDB" id="A0A2T9Z2Q9"/>
<evidence type="ECO:0000259" key="4">
    <source>
        <dbReference type="PROSITE" id="PS51762"/>
    </source>
</evidence>
<feature type="domain" description="GH16" evidence="4">
    <location>
        <begin position="37"/>
        <end position="255"/>
    </location>
</feature>
<dbReference type="Proteomes" id="UP000245699">
    <property type="component" value="Unassembled WGS sequence"/>
</dbReference>
<accession>A0A2T9Z2Q9</accession>
<evidence type="ECO:0000313" key="6">
    <source>
        <dbReference type="Proteomes" id="UP000245699"/>
    </source>
</evidence>
<dbReference type="InterPro" id="IPR044791">
    <property type="entry name" value="Beta-glucanase/XTH"/>
</dbReference>
<dbReference type="PROSITE" id="PS51762">
    <property type="entry name" value="GH16_2"/>
    <property type="match status" value="1"/>
</dbReference>
<dbReference type="InterPro" id="IPR013320">
    <property type="entry name" value="ConA-like_dom_sf"/>
</dbReference>
<comment type="caution">
    <text evidence="5">The sequence shown here is derived from an EMBL/GenBank/DDBJ whole genome shotgun (WGS) entry which is preliminary data.</text>
</comment>
<sequence>MKIFIILYCIALSLDIVCGIVLPFKKGINYGIEETNTTDTKDVAPKCKSNKKVCSENMYDFSDPSAVDNFNIDYCEKNVVQDSNSLKLLISEECGTTLIYPKEIIYGKVEGRIKMAPGSGAVTAIILIGSGQEDEIDFEWVGKDLDNVQSMYFIDGKPVESEPGYHQASDGQSDMSKNYHNYGIELTKNAVNWYIDGNIVRTLKKTSEHEFPSKANKLRFGVWNGSNTSGWAGKMNDFSSEVAGYFEWVKITEYC</sequence>
<dbReference type="InterPro" id="IPR000757">
    <property type="entry name" value="Beta-glucanase-like"/>
</dbReference>
<feature type="chain" id="PRO_5015539567" description="GH16 domain-containing protein" evidence="3">
    <location>
        <begin position="20"/>
        <end position="255"/>
    </location>
</feature>
<evidence type="ECO:0000256" key="3">
    <source>
        <dbReference type="SAM" id="SignalP"/>
    </source>
</evidence>
<proteinExistence type="predicted"/>
<keyword evidence="6" id="KW-1185">Reference proteome</keyword>
<evidence type="ECO:0000256" key="2">
    <source>
        <dbReference type="ARBA" id="ARBA00023295"/>
    </source>
</evidence>
<keyword evidence="3" id="KW-0732">Signal</keyword>